<organism evidence="14 15">
    <name type="scientific">Trichoderma longibrachiatum ATCC 18648</name>
    <dbReference type="NCBI Taxonomy" id="983965"/>
    <lineage>
        <taxon>Eukaryota</taxon>
        <taxon>Fungi</taxon>
        <taxon>Dikarya</taxon>
        <taxon>Ascomycota</taxon>
        <taxon>Pezizomycotina</taxon>
        <taxon>Sordariomycetes</taxon>
        <taxon>Hypocreomycetidae</taxon>
        <taxon>Hypocreales</taxon>
        <taxon>Hypocreaceae</taxon>
        <taxon>Trichoderma</taxon>
    </lineage>
</organism>
<dbReference type="Proteomes" id="UP000240760">
    <property type="component" value="Unassembled WGS sequence"/>
</dbReference>
<name>A0A2T4BZA8_TRILO</name>
<evidence type="ECO:0000313" key="15">
    <source>
        <dbReference type="Proteomes" id="UP000240760"/>
    </source>
</evidence>
<evidence type="ECO:0000256" key="1">
    <source>
        <dbReference type="ARBA" id="ARBA00004448"/>
    </source>
</evidence>
<dbReference type="Gene3D" id="1.50.40.10">
    <property type="entry name" value="Mitochondrial carrier domain"/>
    <property type="match status" value="2"/>
</dbReference>
<sequence length="359" mass="39034">MEEATASPVSPPTAVVQQDEQRKKKSATSAKRDYKGFVAGVFSGIAKLTVGHPFDTVKVRLQTTQSSRFSGPLQCVLQTVRHEGVAGLYKGATPPLVGWMFMDSVMLGSLNVYRRVLAEHVFGADSWAPGLGPGGTFFSPPSSYSSSSSPSSPSFSKRSSAEAVTHLPPFGHGLAGIMAGATVSFIAAPVEHVKARLQIQYAALKSERLYSGPLDCARKIFAHHGLRGVYHGLSATLLFRGFFFFWWASYDVLSRALRRNTSLSAPAVNFWAGGLSAQVFWLTSYPSDLVKQRIMTDPLGGGLRDGERRFARWRDAAAAVYREGGWRGFWRGFAPCFLRAFPANAVALVAFEGVMRTLP</sequence>
<feature type="repeat" description="Solcar" evidence="10">
    <location>
        <begin position="264"/>
        <end position="357"/>
    </location>
</feature>
<evidence type="ECO:0000256" key="2">
    <source>
        <dbReference type="ARBA" id="ARBA00006375"/>
    </source>
</evidence>
<dbReference type="PROSITE" id="PS50920">
    <property type="entry name" value="SOLCAR"/>
    <property type="match status" value="3"/>
</dbReference>
<dbReference type="OrthoDB" id="193856at2759"/>
<protein>
    <submittedName>
        <fullName evidence="14">Mitochondrial carrier</fullName>
    </submittedName>
</protein>
<dbReference type="GO" id="GO:0005743">
    <property type="term" value="C:mitochondrial inner membrane"/>
    <property type="evidence" value="ECO:0007669"/>
    <property type="project" value="UniProtKB-SubCell"/>
</dbReference>
<reference evidence="14 15" key="1">
    <citation type="submission" date="2016-07" db="EMBL/GenBank/DDBJ databases">
        <title>Multiple horizontal gene transfer events from other fungi enriched the ability of initially mycotrophic Trichoderma (Ascomycota) to feed on dead plant biomass.</title>
        <authorList>
            <consortium name="DOE Joint Genome Institute"/>
            <person name="Aerts A."/>
            <person name="Atanasova L."/>
            <person name="Chenthamara K."/>
            <person name="Zhang J."/>
            <person name="Grujic M."/>
            <person name="Henrissat B."/>
            <person name="Kuo A."/>
            <person name="Salamov A."/>
            <person name="Lipzen A."/>
            <person name="Labutti K."/>
            <person name="Barry K."/>
            <person name="Miao Y."/>
            <person name="Rahimi M.J."/>
            <person name="Shen Q."/>
            <person name="Grigoriev I.V."/>
            <person name="Kubicek C.P."/>
            <person name="Druzhinina I.S."/>
        </authorList>
    </citation>
    <scope>NUCLEOTIDE SEQUENCE [LARGE SCALE GENOMIC DNA]</scope>
    <source>
        <strain evidence="14 15">ATCC 18648</strain>
    </source>
</reference>
<dbReference type="GO" id="GO:0000064">
    <property type="term" value="F:L-ornithine transmembrane transporter activity"/>
    <property type="evidence" value="ECO:0007669"/>
    <property type="project" value="TreeGrafter"/>
</dbReference>
<keyword evidence="3 11" id="KW-0813">Transport</keyword>
<evidence type="ECO:0000256" key="5">
    <source>
        <dbReference type="ARBA" id="ARBA00022737"/>
    </source>
</evidence>
<comment type="subcellular location">
    <subcellularLocation>
        <location evidence="1">Mitochondrion inner membrane</location>
        <topology evidence="1">Multi-pass membrane protein</topology>
    </subcellularLocation>
</comment>
<proteinExistence type="inferred from homology"/>
<dbReference type="PANTHER" id="PTHR45624:SF57">
    <property type="entry name" value="MITOCHONDRIAL SUBSTRATE CARRIER FAMILY PROTEIN L"/>
    <property type="match status" value="1"/>
</dbReference>
<evidence type="ECO:0000256" key="11">
    <source>
        <dbReference type="RuleBase" id="RU000488"/>
    </source>
</evidence>
<feature type="transmembrane region" description="Helical" evidence="13">
    <location>
        <begin position="228"/>
        <end position="248"/>
    </location>
</feature>
<dbReference type="InterPro" id="IPR050567">
    <property type="entry name" value="Mitochondrial_Carrier"/>
</dbReference>
<evidence type="ECO:0000256" key="10">
    <source>
        <dbReference type="PROSITE-ProRule" id="PRU00282"/>
    </source>
</evidence>
<feature type="region of interest" description="Disordered" evidence="12">
    <location>
        <begin position="1"/>
        <end position="28"/>
    </location>
</feature>
<dbReference type="Pfam" id="PF00153">
    <property type="entry name" value="Mito_carr"/>
    <property type="match status" value="3"/>
</dbReference>
<dbReference type="PRINTS" id="PR00926">
    <property type="entry name" value="MITOCARRIER"/>
</dbReference>
<keyword evidence="5" id="KW-0677">Repeat</keyword>
<accession>A0A2T4BZA8</accession>
<evidence type="ECO:0000313" key="14">
    <source>
        <dbReference type="EMBL" id="PTB74663.1"/>
    </source>
</evidence>
<evidence type="ECO:0000256" key="6">
    <source>
        <dbReference type="ARBA" id="ARBA00022792"/>
    </source>
</evidence>
<dbReference type="InterPro" id="IPR002067">
    <property type="entry name" value="MCP"/>
</dbReference>
<dbReference type="AlphaFoldDB" id="A0A2T4BZA8"/>
<evidence type="ECO:0000256" key="9">
    <source>
        <dbReference type="ARBA" id="ARBA00023136"/>
    </source>
</evidence>
<feature type="repeat" description="Solcar" evidence="10">
    <location>
        <begin position="167"/>
        <end position="256"/>
    </location>
</feature>
<keyword evidence="15" id="KW-1185">Reference proteome</keyword>
<dbReference type="GO" id="GO:1990575">
    <property type="term" value="P:mitochondrial L-ornithine transmembrane transport"/>
    <property type="evidence" value="ECO:0007669"/>
    <property type="project" value="TreeGrafter"/>
</dbReference>
<dbReference type="SUPFAM" id="SSF103506">
    <property type="entry name" value="Mitochondrial carrier"/>
    <property type="match status" value="1"/>
</dbReference>
<feature type="repeat" description="Solcar" evidence="10">
    <location>
        <begin position="31"/>
        <end position="116"/>
    </location>
</feature>
<keyword evidence="4 10" id="KW-0812">Transmembrane</keyword>
<keyword evidence="6" id="KW-0999">Mitochondrion inner membrane</keyword>
<gene>
    <name evidence="14" type="ORF">M440DRAFT_1403169</name>
</gene>
<keyword evidence="8" id="KW-0496">Mitochondrion</keyword>
<evidence type="ECO:0000256" key="7">
    <source>
        <dbReference type="ARBA" id="ARBA00022989"/>
    </source>
</evidence>
<dbReference type="EMBL" id="KZ679135">
    <property type="protein sequence ID" value="PTB74663.1"/>
    <property type="molecule type" value="Genomic_DNA"/>
</dbReference>
<dbReference type="InterPro" id="IPR018108">
    <property type="entry name" value="MCP_transmembrane"/>
</dbReference>
<keyword evidence="9 10" id="KW-0472">Membrane</keyword>
<comment type="similarity">
    <text evidence="2 11">Belongs to the mitochondrial carrier (TC 2.A.29) family.</text>
</comment>
<keyword evidence="7 13" id="KW-1133">Transmembrane helix</keyword>
<evidence type="ECO:0000256" key="8">
    <source>
        <dbReference type="ARBA" id="ARBA00023128"/>
    </source>
</evidence>
<evidence type="ECO:0000256" key="3">
    <source>
        <dbReference type="ARBA" id="ARBA00022448"/>
    </source>
</evidence>
<evidence type="ECO:0000256" key="12">
    <source>
        <dbReference type="SAM" id="MobiDB-lite"/>
    </source>
</evidence>
<evidence type="ECO:0000256" key="13">
    <source>
        <dbReference type="SAM" id="Phobius"/>
    </source>
</evidence>
<evidence type="ECO:0000256" key="4">
    <source>
        <dbReference type="ARBA" id="ARBA00022692"/>
    </source>
</evidence>
<dbReference type="PANTHER" id="PTHR45624">
    <property type="entry name" value="MITOCHONDRIAL BASIC AMINO ACIDS TRANSPORTER-RELATED"/>
    <property type="match status" value="1"/>
</dbReference>
<dbReference type="InterPro" id="IPR023395">
    <property type="entry name" value="MCP_dom_sf"/>
</dbReference>